<comment type="caution">
    <text evidence="5">The sequence shown here is derived from an EMBL/GenBank/DDBJ whole genome shotgun (WGS) entry which is preliminary data.</text>
</comment>
<gene>
    <name evidence="5" type="ORF">LWC34_06095</name>
</gene>
<sequence>MVRRNDFNQFIHRVRDEFAIHAPQYDERAPHIADDAPLTRFVADRVLRAGRVLEFGIGTGRLAIPLSRNGFQITGIDLSGDMLARLAGQPESQRMTLVEGTFTEPHDLGTFDAVICIYNTLYHTHTQEAQQAALCRAAEYLNPNGLVLLENTAASWLVRAYGRDDSRLSVREVGAVSAELTAGTISLHEQILRNIHMSVSDGQISTRPVTMRYLWPAELHLLADRAGLVVAEEYSDWNEAEFTSTSDNHIVVLRKSGATK</sequence>
<accession>A0ABS8Z389</accession>
<dbReference type="InterPro" id="IPR041698">
    <property type="entry name" value="Methyltransf_25"/>
</dbReference>
<dbReference type="CDD" id="cd02440">
    <property type="entry name" value="AdoMet_MTases"/>
    <property type="match status" value="1"/>
</dbReference>
<keyword evidence="1 5" id="KW-0489">Methyltransferase</keyword>
<evidence type="ECO:0000259" key="4">
    <source>
        <dbReference type="Pfam" id="PF13649"/>
    </source>
</evidence>
<evidence type="ECO:0000256" key="2">
    <source>
        <dbReference type="ARBA" id="ARBA00022679"/>
    </source>
</evidence>
<dbReference type="Proteomes" id="UP001521150">
    <property type="component" value="Unassembled WGS sequence"/>
</dbReference>
<dbReference type="GO" id="GO:0008168">
    <property type="term" value="F:methyltransferase activity"/>
    <property type="evidence" value="ECO:0007669"/>
    <property type="project" value="UniProtKB-KW"/>
</dbReference>
<organism evidence="5 6">
    <name type="scientific">Kibdelosporangium philippinense</name>
    <dbReference type="NCBI Taxonomy" id="211113"/>
    <lineage>
        <taxon>Bacteria</taxon>
        <taxon>Bacillati</taxon>
        <taxon>Actinomycetota</taxon>
        <taxon>Actinomycetes</taxon>
        <taxon>Pseudonocardiales</taxon>
        <taxon>Pseudonocardiaceae</taxon>
        <taxon>Kibdelosporangium</taxon>
    </lineage>
</organism>
<keyword evidence="3" id="KW-0949">S-adenosyl-L-methionine</keyword>
<evidence type="ECO:0000256" key="3">
    <source>
        <dbReference type="ARBA" id="ARBA00022691"/>
    </source>
</evidence>
<reference evidence="5 6" key="1">
    <citation type="submission" date="2021-12" db="EMBL/GenBank/DDBJ databases">
        <title>Genome sequence of Kibdelosporangium philippinense ATCC 49844.</title>
        <authorList>
            <person name="Fedorov E.A."/>
            <person name="Omeragic M."/>
            <person name="Shalygina K.F."/>
            <person name="Maclea K.S."/>
        </authorList>
    </citation>
    <scope>NUCLEOTIDE SEQUENCE [LARGE SCALE GENOMIC DNA]</scope>
    <source>
        <strain evidence="5 6">ATCC 49844</strain>
    </source>
</reference>
<dbReference type="GO" id="GO:0032259">
    <property type="term" value="P:methylation"/>
    <property type="evidence" value="ECO:0007669"/>
    <property type="project" value="UniProtKB-KW"/>
</dbReference>
<proteinExistence type="predicted"/>
<dbReference type="SUPFAM" id="SSF53335">
    <property type="entry name" value="S-adenosyl-L-methionine-dependent methyltransferases"/>
    <property type="match status" value="1"/>
</dbReference>
<evidence type="ECO:0000256" key="1">
    <source>
        <dbReference type="ARBA" id="ARBA00022603"/>
    </source>
</evidence>
<dbReference type="PANTHER" id="PTHR43464">
    <property type="entry name" value="METHYLTRANSFERASE"/>
    <property type="match status" value="1"/>
</dbReference>
<evidence type="ECO:0000313" key="5">
    <source>
        <dbReference type="EMBL" id="MCE7002404.1"/>
    </source>
</evidence>
<name>A0ABS8Z389_9PSEU</name>
<keyword evidence="2" id="KW-0808">Transferase</keyword>
<dbReference type="PANTHER" id="PTHR43464:SF19">
    <property type="entry name" value="UBIQUINONE BIOSYNTHESIS O-METHYLTRANSFERASE, MITOCHONDRIAL"/>
    <property type="match status" value="1"/>
</dbReference>
<protein>
    <submittedName>
        <fullName evidence="5">Methyltransferase domain-containing protein</fullName>
    </submittedName>
</protein>
<feature type="domain" description="Methyltransferase" evidence="4">
    <location>
        <begin position="52"/>
        <end position="145"/>
    </location>
</feature>
<dbReference type="RefSeq" id="WP_233723508.1">
    <property type="nucleotide sequence ID" value="NZ_JAJVCN010000001.1"/>
</dbReference>
<evidence type="ECO:0000313" key="6">
    <source>
        <dbReference type="Proteomes" id="UP001521150"/>
    </source>
</evidence>
<keyword evidence="6" id="KW-1185">Reference proteome</keyword>
<dbReference type="Gene3D" id="3.40.50.150">
    <property type="entry name" value="Vaccinia Virus protein VP39"/>
    <property type="match status" value="1"/>
</dbReference>
<dbReference type="Pfam" id="PF13649">
    <property type="entry name" value="Methyltransf_25"/>
    <property type="match status" value="1"/>
</dbReference>
<dbReference type="InterPro" id="IPR029063">
    <property type="entry name" value="SAM-dependent_MTases_sf"/>
</dbReference>
<dbReference type="EMBL" id="JAJVCN010000001">
    <property type="protein sequence ID" value="MCE7002404.1"/>
    <property type="molecule type" value="Genomic_DNA"/>
</dbReference>